<organism evidence="1 2">
    <name type="scientific">Lysinibacillus pakistanensis</name>
    <dbReference type="NCBI Taxonomy" id="759811"/>
    <lineage>
        <taxon>Bacteria</taxon>
        <taxon>Bacillati</taxon>
        <taxon>Bacillota</taxon>
        <taxon>Bacilli</taxon>
        <taxon>Bacillales</taxon>
        <taxon>Bacillaceae</taxon>
        <taxon>Lysinibacillus</taxon>
    </lineage>
</organism>
<evidence type="ECO:0000313" key="2">
    <source>
        <dbReference type="Proteomes" id="UP001178322"/>
    </source>
</evidence>
<accession>A0AAX3WY15</accession>
<proteinExistence type="predicted"/>
<dbReference type="AlphaFoldDB" id="A0AAX3WY15"/>
<reference evidence="1" key="1">
    <citation type="submission" date="2023-05" db="EMBL/GenBank/DDBJ databases">
        <title>Comparative genomics of Bacillaceae isolates and their secondary metabolite potential.</title>
        <authorList>
            <person name="Song L."/>
            <person name="Nielsen L.J."/>
            <person name="Mohite O."/>
            <person name="Xu X."/>
            <person name="Weber T."/>
            <person name="Kovacs A.T."/>
        </authorList>
    </citation>
    <scope>NUCLEOTIDE SEQUENCE</scope>
    <source>
        <strain evidence="1">LY1</strain>
    </source>
</reference>
<dbReference type="Proteomes" id="UP001178322">
    <property type="component" value="Chromosome"/>
</dbReference>
<gene>
    <name evidence="1" type="ORF">QNH24_01170</name>
</gene>
<protein>
    <submittedName>
        <fullName evidence="1">Uncharacterized protein</fullName>
    </submittedName>
</protein>
<sequence>MRVSKAAAADTEDSHLNSWRDEWDFGSFSVGVQTLTEIGELRLRTSLPVETPE</sequence>
<dbReference type="EMBL" id="CP126101">
    <property type="protein sequence ID" value="WHY51883.1"/>
    <property type="molecule type" value="Genomic_DNA"/>
</dbReference>
<dbReference type="RefSeq" id="WP_283870376.1">
    <property type="nucleotide sequence ID" value="NZ_CP126101.1"/>
</dbReference>
<name>A0AAX3WY15_9BACI</name>
<evidence type="ECO:0000313" key="1">
    <source>
        <dbReference type="EMBL" id="WHY51883.1"/>
    </source>
</evidence>